<name>A0A7Y6IUD0_9ACTN</name>
<dbReference type="InterPro" id="IPR052529">
    <property type="entry name" value="Bact_Transport_Assoc"/>
</dbReference>
<evidence type="ECO:0000256" key="1">
    <source>
        <dbReference type="SAM" id="Phobius"/>
    </source>
</evidence>
<keyword evidence="1" id="KW-0812">Transmembrane</keyword>
<dbReference type="EMBL" id="JABWGO010000008">
    <property type="protein sequence ID" value="NUW44271.1"/>
    <property type="molecule type" value="Genomic_DNA"/>
</dbReference>
<evidence type="ECO:0000313" key="3">
    <source>
        <dbReference type="EMBL" id="NUW44271.1"/>
    </source>
</evidence>
<accession>A0A7Y6IUD0</accession>
<reference evidence="3 4" key="1">
    <citation type="submission" date="2020-06" db="EMBL/GenBank/DDBJ databases">
        <authorList>
            <person name="Chanama M."/>
        </authorList>
    </citation>
    <scope>NUCLEOTIDE SEQUENCE [LARGE SCALE GENOMIC DNA]</scope>
    <source>
        <strain evidence="3 4">TBRC6557</strain>
    </source>
</reference>
<feature type="transmembrane region" description="Helical" evidence="1">
    <location>
        <begin position="76"/>
        <end position="92"/>
    </location>
</feature>
<dbReference type="Proteomes" id="UP000546126">
    <property type="component" value="Unassembled WGS sequence"/>
</dbReference>
<feature type="transmembrane region" description="Helical" evidence="1">
    <location>
        <begin position="258"/>
        <end position="279"/>
    </location>
</feature>
<dbReference type="InterPro" id="IPR007349">
    <property type="entry name" value="DUF418"/>
</dbReference>
<sequence>MTPRIRALDALRGFAVAGIMLVNTWQHGPHQPRTGIDTTIEALFQSRFYPIFSLLFGMSFVLFLRRAGRLRLLARLLWLFCLGLAQHTFYEGEVLTDYAFYGVVLLLPASFLSAGIPLLLLAAGVTGWGVWAGGGVLLIPGMFVLGMALMQLRPPARLLLPFFAVSALASALLVLAWATRDGWAAPRDPRVWTVYTVAALTGAAALSTGVLLALRTRPGARLSGVLEPLGRMALTNYLTGTAVVVLTSPLVHADPTRWSVVAVAALTVTAQALFGRWWLARHRYGPLEWVWRCLTWARLVPNRLESGRDHHRAVPDPRLP</sequence>
<gene>
    <name evidence="3" type="ORF">HT134_29715</name>
</gene>
<comment type="caution">
    <text evidence="3">The sequence shown here is derived from an EMBL/GenBank/DDBJ whole genome shotgun (WGS) entry which is preliminary data.</text>
</comment>
<dbReference type="Pfam" id="PF04235">
    <property type="entry name" value="DUF418"/>
    <property type="match status" value="1"/>
</dbReference>
<feature type="transmembrane region" description="Helical" evidence="1">
    <location>
        <begin position="98"/>
        <end position="121"/>
    </location>
</feature>
<keyword evidence="1" id="KW-1133">Transmembrane helix</keyword>
<evidence type="ECO:0000259" key="2">
    <source>
        <dbReference type="Pfam" id="PF04235"/>
    </source>
</evidence>
<organism evidence="3 4">
    <name type="scientific">Nonomuraea rhodomycinica</name>
    <dbReference type="NCBI Taxonomy" id="1712872"/>
    <lineage>
        <taxon>Bacteria</taxon>
        <taxon>Bacillati</taxon>
        <taxon>Actinomycetota</taxon>
        <taxon>Actinomycetes</taxon>
        <taxon>Streptosporangiales</taxon>
        <taxon>Streptosporangiaceae</taxon>
        <taxon>Nonomuraea</taxon>
    </lineage>
</organism>
<dbReference type="AlphaFoldDB" id="A0A7Y6IUD0"/>
<proteinExistence type="predicted"/>
<feature type="transmembrane region" description="Helical" evidence="1">
    <location>
        <begin position="158"/>
        <end position="179"/>
    </location>
</feature>
<dbReference type="PANTHER" id="PTHR30590">
    <property type="entry name" value="INNER MEMBRANE PROTEIN"/>
    <property type="match status" value="1"/>
</dbReference>
<feature type="domain" description="DUF418" evidence="2">
    <location>
        <begin position="162"/>
        <end position="297"/>
    </location>
</feature>
<feature type="transmembrane region" description="Helical" evidence="1">
    <location>
        <begin position="46"/>
        <end position="64"/>
    </location>
</feature>
<keyword evidence="4" id="KW-1185">Reference proteome</keyword>
<protein>
    <submittedName>
        <fullName evidence="3">DUF418 domain-containing protein</fullName>
    </submittedName>
</protein>
<feature type="transmembrane region" description="Helical" evidence="1">
    <location>
        <begin position="191"/>
        <end position="214"/>
    </location>
</feature>
<dbReference type="RefSeq" id="WP_175603750.1">
    <property type="nucleotide sequence ID" value="NZ_JABWGO010000008.1"/>
</dbReference>
<feature type="transmembrane region" description="Helical" evidence="1">
    <location>
        <begin position="128"/>
        <end position="152"/>
    </location>
</feature>
<dbReference type="PANTHER" id="PTHR30590:SF2">
    <property type="entry name" value="INNER MEMBRANE PROTEIN"/>
    <property type="match status" value="1"/>
</dbReference>
<feature type="transmembrane region" description="Helical" evidence="1">
    <location>
        <begin position="234"/>
        <end position="251"/>
    </location>
</feature>
<keyword evidence="1" id="KW-0472">Membrane</keyword>
<feature type="transmembrane region" description="Helical" evidence="1">
    <location>
        <begin position="7"/>
        <end position="26"/>
    </location>
</feature>
<evidence type="ECO:0000313" key="4">
    <source>
        <dbReference type="Proteomes" id="UP000546126"/>
    </source>
</evidence>